<dbReference type="InParanoid" id="C8XKK5"/>
<dbReference type="Proteomes" id="UP000002218">
    <property type="component" value="Chromosome"/>
</dbReference>
<keyword evidence="2" id="KW-1185">Reference proteome</keyword>
<dbReference type="AlphaFoldDB" id="C8XKK5"/>
<dbReference type="HOGENOM" id="CLU_3366023_0_0_11"/>
<dbReference type="EMBL" id="CP001737">
    <property type="protein sequence ID" value="ACV80662.1"/>
    <property type="molecule type" value="Genomic_DNA"/>
</dbReference>
<evidence type="ECO:0000313" key="1">
    <source>
        <dbReference type="EMBL" id="ACV80662.1"/>
    </source>
</evidence>
<gene>
    <name evidence="1" type="ordered locus">Namu_4375</name>
</gene>
<protein>
    <submittedName>
        <fullName evidence="1">Uncharacterized protein</fullName>
    </submittedName>
</protein>
<accession>C8XKK5</accession>
<name>C8XKK5_NAKMY</name>
<sequence length="35" mass="3790">MSCQEYVIDLERCPQPACTGRAYPLSPSNAHTPGP</sequence>
<evidence type="ECO:0000313" key="2">
    <source>
        <dbReference type="Proteomes" id="UP000002218"/>
    </source>
</evidence>
<organism evidence="1 2">
    <name type="scientific">Nakamurella multipartita (strain ATCC 700099 / DSM 44233 / CIP 104796 / JCM 9543 / NBRC 105858 / Y-104)</name>
    <name type="common">Microsphaera multipartita</name>
    <dbReference type="NCBI Taxonomy" id="479431"/>
    <lineage>
        <taxon>Bacteria</taxon>
        <taxon>Bacillati</taxon>
        <taxon>Actinomycetota</taxon>
        <taxon>Actinomycetes</taxon>
        <taxon>Nakamurellales</taxon>
        <taxon>Nakamurellaceae</taxon>
        <taxon>Nakamurella</taxon>
    </lineage>
</organism>
<dbReference type="KEGG" id="nml:Namu_4375"/>
<proteinExistence type="predicted"/>
<reference evidence="1 2" key="2">
    <citation type="journal article" date="2010" name="Stand. Genomic Sci.">
        <title>Complete genome sequence of Nakamurella multipartita type strain (Y-104).</title>
        <authorList>
            <person name="Tice H."/>
            <person name="Mayilraj S."/>
            <person name="Sims D."/>
            <person name="Lapidus A."/>
            <person name="Nolan M."/>
            <person name="Lucas S."/>
            <person name="Glavina Del Rio T."/>
            <person name="Copeland A."/>
            <person name="Cheng J.F."/>
            <person name="Meincke L."/>
            <person name="Bruce D."/>
            <person name="Goodwin L."/>
            <person name="Pitluck S."/>
            <person name="Ivanova N."/>
            <person name="Mavromatis K."/>
            <person name="Ovchinnikova G."/>
            <person name="Pati A."/>
            <person name="Chen A."/>
            <person name="Palaniappan K."/>
            <person name="Land M."/>
            <person name="Hauser L."/>
            <person name="Chang Y.J."/>
            <person name="Jeffries C.D."/>
            <person name="Detter J.C."/>
            <person name="Brettin T."/>
            <person name="Rohde M."/>
            <person name="Goker M."/>
            <person name="Bristow J."/>
            <person name="Eisen J.A."/>
            <person name="Markowitz V."/>
            <person name="Hugenholtz P."/>
            <person name="Kyrpides N.C."/>
            <person name="Klenk H.P."/>
            <person name="Chen F."/>
        </authorList>
    </citation>
    <scope>NUCLEOTIDE SEQUENCE [LARGE SCALE GENOMIC DNA]</scope>
    <source>
        <strain evidence="2">ATCC 700099 / DSM 44233 / CIP 104796 / JCM 9543 / NBRC 105858 / Y-104</strain>
    </source>
</reference>
<reference evidence="2" key="1">
    <citation type="submission" date="2009-09" db="EMBL/GenBank/DDBJ databases">
        <title>The complete genome of Nakamurella multipartita DSM 44233.</title>
        <authorList>
            <consortium name="US DOE Joint Genome Institute (JGI-PGF)"/>
            <person name="Lucas S."/>
            <person name="Copeland A."/>
            <person name="Lapidus A."/>
            <person name="Glavina del Rio T."/>
            <person name="Dalin E."/>
            <person name="Tice H."/>
            <person name="Bruce D."/>
            <person name="Goodwin L."/>
            <person name="Pitluck S."/>
            <person name="Kyrpides N."/>
            <person name="Mavromatis K."/>
            <person name="Ivanova N."/>
            <person name="Ovchinnikova G."/>
            <person name="Sims D."/>
            <person name="Meincke L."/>
            <person name="Brettin T."/>
            <person name="Detter J.C."/>
            <person name="Han C."/>
            <person name="Larimer F."/>
            <person name="Land M."/>
            <person name="Hauser L."/>
            <person name="Markowitz V."/>
            <person name="Cheng J.-F."/>
            <person name="Hugenholtz P."/>
            <person name="Woyke T."/>
            <person name="Wu D."/>
            <person name="Klenk H.-P."/>
            <person name="Eisen J.A."/>
        </authorList>
    </citation>
    <scope>NUCLEOTIDE SEQUENCE [LARGE SCALE GENOMIC DNA]</scope>
    <source>
        <strain evidence="2">ATCC 700099 / DSM 44233 / CIP 104796 / JCM 9543 / NBRC 105858 / Y-104</strain>
    </source>
</reference>